<proteinExistence type="predicted"/>
<reference evidence="1 2" key="1">
    <citation type="submission" date="2014-07" db="EMBL/GenBank/DDBJ databases">
        <title>Draft genome sequence of Thalassospira profundimaris S25-3-2.</title>
        <authorList>
            <person name="Lai Q."/>
            <person name="Shao Z."/>
        </authorList>
    </citation>
    <scope>NUCLEOTIDE SEQUENCE [LARGE SCALE GENOMIC DNA]</scope>
    <source>
        <strain evidence="1 2">S25-3-2</strain>
    </source>
</reference>
<dbReference type="Proteomes" id="UP000252517">
    <property type="component" value="Unassembled WGS sequence"/>
</dbReference>
<accession>A0A367XAX1</accession>
<name>A0A367XAX1_9PROT</name>
<dbReference type="AlphaFoldDB" id="A0A367XAX1"/>
<sequence length="119" mass="13759">MGKPGFTPVLSVVQAVFFMRENVFCHDPKPPHIPLVSGVIFKFSTYRKQAVFFAMAAGQPYVAMLFETGHIIAIRRGLSVLKVFWRTIRGAVLWMKTVNFSESKWQLRLCWQLVWRGVR</sequence>
<protein>
    <submittedName>
        <fullName evidence="1">Uncharacterized protein</fullName>
    </submittedName>
</protein>
<evidence type="ECO:0000313" key="2">
    <source>
        <dbReference type="Proteomes" id="UP000252517"/>
    </source>
</evidence>
<organism evidence="1 2">
    <name type="scientific">Thalassospira profundimaris</name>
    <dbReference type="NCBI Taxonomy" id="502049"/>
    <lineage>
        <taxon>Bacteria</taxon>
        <taxon>Pseudomonadati</taxon>
        <taxon>Pseudomonadota</taxon>
        <taxon>Alphaproteobacteria</taxon>
        <taxon>Rhodospirillales</taxon>
        <taxon>Thalassospiraceae</taxon>
        <taxon>Thalassospira</taxon>
    </lineage>
</organism>
<gene>
    <name evidence="1" type="ORF">TH25_10685</name>
</gene>
<dbReference type="EMBL" id="JPWH01000007">
    <property type="protein sequence ID" value="RCK50737.1"/>
    <property type="molecule type" value="Genomic_DNA"/>
</dbReference>
<dbReference type="RefSeq" id="WP_114088308.1">
    <property type="nucleotide sequence ID" value="NZ_JPWH01000007.1"/>
</dbReference>
<comment type="caution">
    <text evidence="1">The sequence shown here is derived from an EMBL/GenBank/DDBJ whole genome shotgun (WGS) entry which is preliminary data.</text>
</comment>
<evidence type="ECO:0000313" key="1">
    <source>
        <dbReference type="EMBL" id="RCK50737.1"/>
    </source>
</evidence>